<sequence length="289" mass="31450">MSHAESRECCQLPGGPRGEGGRRGAEVCQDGVWALVEGTRKGTNTNHAVWVDSTPRPPAMGPRAPLLAAAAGLSHLGAALQLHEEEVLSRRCDVAAKEDAAGLIRDAQWDRLRGHPCVHRIGLGPRWRRAARLLAAARRRARGLGAALEAYRELSAAAGAAADPLETFRGTLDPGRLLEELRARHPVFLLTKANCRFCRRANSCSRSWAPASRRCSWTASSPVRRRSCRSTCGRQLELAPCPACTFRGCASAASTRPTEALERRPPPSARARWCRGGGHLAGWQHVRFR</sequence>
<name>A0ABN9RPU4_9DINO</name>
<feature type="region of interest" description="Disordered" evidence="1">
    <location>
        <begin position="1"/>
        <end position="23"/>
    </location>
</feature>
<protein>
    <submittedName>
        <fullName evidence="2">Uncharacterized protein</fullName>
    </submittedName>
</protein>
<keyword evidence="3" id="KW-1185">Reference proteome</keyword>
<organism evidence="2 3">
    <name type="scientific">Prorocentrum cordatum</name>
    <dbReference type="NCBI Taxonomy" id="2364126"/>
    <lineage>
        <taxon>Eukaryota</taxon>
        <taxon>Sar</taxon>
        <taxon>Alveolata</taxon>
        <taxon>Dinophyceae</taxon>
        <taxon>Prorocentrales</taxon>
        <taxon>Prorocentraceae</taxon>
        <taxon>Prorocentrum</taxon>
    </lineage>
</organism>
<evidence type="ECO:0000313" key="3">
    <source>
        <dbReference type="Proteomes" id="UP001189429"/>
    </source>
</evidence>
<accession>A0ABN9RPU4</accession>
<evidence type="ECO:0000256" key="1">
    <source>
        <dbReference type="SAM" id="MobiDB-lite"/>
    </source>
</evidence>
<gene>
    <name evidence="2" type="ORF">PCOR1329_LOCUS22288</name>
</gene>
<dbReference type="EMBL" id="CAUYUJ010007435">
    <property type="protein sequence ID" value="CAK0820729.1"/>
    <property type="molecule type" value="Genomic_DNA"/>
</dbReference>
<feature type="non-terminal residue" evidence="2">
    <location>
        <position position="289"/>
    </location>
</feature>
<evidence type="ECO:0000313" key="2">
    <source>
        <dbReference type="EMBL" id="CAK0820729.1"/>
    </source>
</evidence>
<reference evidence="2" key="1">
    <citation type="submission" date="2023-10" db="EMBL/GenBank/DDBJ databases">
        <authorList>
            <person name="Chen Y."/>
            <person name="Shah S."/>
            <person name="Dougan E. K."/>
            <person name="Thang M."/>
            <person name="Chan C."/>
        </authorList>
    </citation>
    <scope>NUCLEOTIDE SEQUENCE [LARGE SCALE GENOMIC DNA]</scope>
</reference>
<dbReference type="Proteomes" id="UP001189429">
    <property type="component" value="Unassembled WGS sequence"/>
</dbReference>
<proteinExistence type="predicted"/>
<comment type="caution">
    <text evidence="2">The sequence shown here is derived from an EMBL/GenBank/DDBJ whole genome shotgun (WGS) entry which is preliminary data.</text>
</comment>